<organism evidence="2 3">
    <name type="scientific">Puccinia graminis f. sp. tritici</name>
    <dbReference type="NCBI Taxonomy" id="56615"/>
    <lineage>
        <taxon>Eukaryota</taxon>
        <taxon>Fungi</taxon>
        <taxon>Dikarya</taxon>
        <taxon>Basidiomycota</taxon>
        <taxon>Pucciniomycotina</taxon>
        <taxon>Pucciniomycetes</taxon>
        <taxon>Pucciniales</taxon>
        <taxon>Pucciniaceae</taxon>
        <taxon>Puccinia</taxon>
    </lineage>
</organism>
<sequence>MEMTRERKRSRNSGFCTYSRHGGTGTPGVLHRVYEAYSRSGAYRAVVLALSNCSPATIATPHTPGDGCNGGNSSAGGGWFSGISWFDEGGRAGGDSTDGGDRTGSHRVERAGDNSFGDGGRRGDGGGASSDD</sequence>
<dbReference type="Proteomes" id="UP000325313">
    <property type="component" value="Unassembled WGS sequence"/>
</dbReference>
<dbReference type="AlphaFoldDB" id="A0A5B0SKG2"/>
<feature type="region of interest" description="Disordered" evidence="1">
    <location>
        <begin position="86"/>
        <end position="132"/>
    </location>
</feature>
<dbReference type="EMBL" id="VDEP01000003">
    <property type="protein sequence ID" value="KAA1138307.1"/>
    <property type="molecule type" value="Genomic_DNA"/>
</dbReference>
<comment type="caution">
    <text evidence="2">The sequence shown here is derived from an EMBL/GenBank/DDBJ whole genome shotgun (WGS) entry which is preliminary data.</text>
</comment>
<reference evidence="2 3" key="1">
    <citation type="submission" date="2019-05" db="EMBL/GenBank/DDBJ databases">
        <title>Emergence of the Ug99 lineage of the wheat stem rust pathogen through somatic hybridization.</title>
        <authorList>
            <person name="Li F."/>
            <person name="Upadhyaya N.M."/>
            <person name="Sperschneider J."/>
            <person name="Matny O."/>
            <person name="Nguyen-Phuc H."/>
            <person name="Mago R."/>
            <person name="Raley C."/>
            <person name="Miller M.E."/>
            <person name="Silverstein K.A.T."/>
            <person name="Henningsen E."/>
            <person name="Hirsch C.D."/>
            <person name="Visser B."/>
            <person name="Pretorius Z.A."/>
            <person name="Steffenson B.J."/>
            <person name="Schwessinger B."/>
            <person name="Dodds P.N."/>
            <person name="Figueroa M."/>
        </authorList>
    </citation>
    <scope>NUCLEOTIDE SEQUENCE [LARGE SCALE GENOMIC DNA]</scope>
    <source>
        <strain evidence="2 3">Ug99</strain>
    </source>
</reference>
<evidence type="ECO:0000313" key="2">
    <source>
        <dbReference type="EMBL" id="KAA1138307.1"/>
    </source>
</evidence>
<name>A0A5B0SKG2_PUCGR</name>
<feature type="compositionally biased region" description="Basic residues" evidence="1">
    <location>
        <begin position="1"/>
        <end position="11"/>
    </location>
</feature>
<feature type="region of interest" description="Disordered" evidence="1">
    <location>
        <begin position="1"/>
        <end position="21"/>
    </location>
</feature>
<evidence type="ECO:0000256" key="1">
    <source>
        <dbReference type="SAM" id="MobiDB-lite"/>
    </source>
</evidence>
<evidence type="ECO:0000313" key="3">
    <source>
        <dbReference type="Proteomes" id="UP000325313"/>
    </source>
</evidence>
<feature type="compositionally biased region" description="Basic and acidic residues" evidence="1">
    <location>
        <begin position="99"/>
        <end position="112"/>
    </location>
</feature>
<gene>
    <name evidence="2" type="ORF">PGTUg99_029855</name>
</gene>
<accession>A0A5B0SKG2</accession>
<proteinExistence type="predicted"/>
<protein>
    <submittedName>
        <fullName evidence="2">Uncharacterized protein</fullName>
    </submittedName>
</protein>